<dbReference type="EMBL" id="WTFN01000583">
    <property type="protein sequence ID" value="MWK60536.1"/>
    <property type="molecule type" value="Genomic_DNA"/>
</dbReference>
<feature type="non-terminal residue" evidence="2">
    <location>
        <position position="84"/>
    </location>
</feature>
<feature type="transmembrane region" description="Helical" evidence="1">
    <location>
        <begin position="59"/>
        <end position="80"/>
    </location>
</feature>
<gene>
    <name evidence="2" type="ORF">GO594_31690</name>
</gene>
<dbReference type="Proteomes" id="UP000461288">
    <property type="component" value="Unassembled WGS sequence"/>
</dbReference>
<feature type="transmembrane region" description="Helical" evidence="1">
    <location>
        <begin position="29"/>
        <end position="47"/>
    </location>
</feature>
<evidence type="ECO:0000313" key="3">
    <source>
        <dbReference type="Proteomes" id="UP000461288"/>
    </source>
</evidence>
<protein>
    <submittedName>
        <fullName evidence="2">Uncharacterized protein</fullName>
    </submittedName>
</protein>
<keyword evidence="1" id="KW-1133">Transmembrane helix</keyword>
<keyword evidence="1" id="KW-0472">Membrane</keyword>
<reference evidence="2 3" key="1">
    <citation type="submission" date="2019-12" db="EMBL/GenBank/DDBJ databases">
        <title>Draft genome sequence of Pseudomonas otitidis recovered from a chicken carcass.</title>
        <authorList>
            <person name="Vieira T.R."/>
            <person name="Oliviera E.F.C."/>
            <person name="Silva N.M.V."/>
            <person name="Sambrano G.E."/>
            <person name="Cibulski S.P."/>
            <person name="Cardoso M.R.I."/>
        </authorList>
    </citation>
    <scope>NUCLEOTIDE SEQUENCE [LARGE SCALE GENOMIC DNA]</scope>
    <source>
        <strain evidence="2 3">25_K</strain>
    </source>
</reference>
<comment type="caution">
    <text evidence="2">The sequence shown here is derived from an EMBL/GenBank/DDBJ whole genome shotgun (WGS) entry which is preliminary data.</text>
</comment>
<sequence length="84" mass="9794">MDWIIGTLSFLLFFLYDWNRVFWKKRWMSGFFYLGCAGLIGSGAFILTEALRKRPSGWILWLVLAAVCLVGLIYTLFFALPFDE</sequence>
<organism evidence="2 3">
    <name type="scientific">Metapseudomonas otitidis</name>
    <dbReference type="NCBI Taxonomy" id="319939"/>
    <lineage>
        <taxon>Bacteria</taxon>
        <taxon>Pseudomonadati</taxon>
        <taxon>Pseudomonadota</taxon>
        <taxon>Gammaproteobacteria</taxon>
        <taxon>Pseudomonadales</taxon>
        <taxon>Pseudomonadaceae</taxon>
        <taxon>Metapseudomonas</taxon>
    </lineage>
</organism>
<accession>A0A7X3HEL1</accession>
<keyword evidence="1" id="KW-0812">Transmembrane</keyword>
<evidence type="ECO:0000313" key="2">
    <source>
        <dbReference type="EMBL" id="MWK60536.1"/>
    </source>
</evidence>
<proteinExistence type="predicted"/>
<evidence type="ECO:0000256" key="1">
    <source>
        <dbReference type="SAM" id="Phobius"/>
    </source>
</evidence>
<dbReference type="AlphaFoldDB" id="A0A7X3HEL1"/>
<name>A0A7X3HEL1_9GAMM</name>